<name>A0A645A394_9ZZZZ</name>
<gene>
    <name evidence="2" type="ORF">SDC9_94371</name>
</gene>
<dbReference type="InterPro" id="IPR029058">
    <property type="entry name" value="AB_hydrolase_fold"/>
</dbReference>
<evidence type="ECO:0008006" key="3">
    <source>
        <dbReference type="Google" id="ProtNLM"/>
    </source>
</evidence>
<organism evidence="2">
    <name type="scientific">bioreactor metagenome</name>
    <dbReference type="NCBI Taxonomy" id="1076179"/>
    <lineage>
        <taxon>unclassified sequences</taxon>
        <taxon>metagenomes</taxon>
        <taxon>ecological metagenomes</taxon>
    </lineage>
</organism>
<protein>
    <recommendedName>
        <fullName evidence="3">DUF2974 domain-containing protein</fullName>
    </recommendedName>
</protein>
<evidence type="ECO:0000313" key="2">
    <source>
        <dbReference type="EMBL" id="MPM47659.1"/>
    </source>
</evidence>
<accession>A0A645A394</accession>
<comment type="caution">
    <text evidence="2">The sequence shown here is derived from an EMBL/GenBank/DDBJ whole genome shotgun (WGS) entry which is preliminary data.</text>
</comment>
<dbReference type="SUPFAM" id="SSF53474">
    <property type="entry name" value="alpha/beta-Hydrolases"/>
    <property type="match status" value="1"/>
</dbReference>
<proteinExistence type="predicted"/>
<dbReference type="Gene3D" id="3.40.50.1820">
    <property type="entry name" value="alpha/beta hydrolase"/>
    <property type="match status" value="1"/>
</dbReference>
<dbReference type="AlphaFoldDB" id="A0A645A394"/>
<dbReference type="EMBL" id="VSSQ01011765">
    <property type="protein sequence ID" value="MPM47659.1"/>
    <property type="molecule type" value="Genomic_DNA"/>
</dbReference>
<evidence type="ECO:0000256" key="1">
    <source>
        <dbReference type="SAM" id="MobiDB-lite"/>
    </source>
</evidence>
<feature type="region of interest" description="Disordered" evidence="1">
    <location>
        <begin position="367"/>
        <end position="387"/>
    </location>
</feature>
<feature type="compositionally biased region" description="Basic residues" evidence="1">
    <location>
        <begin position="370"/>
        <end position="379"/>
    </location>
</feature>
<dbReference type="InterPro" id="IPR024499">
    <property type="entry name" value="Mbeg1-like"/>
</dbReference>
<dbReference type="Pfam" id="PF11187">
    <property type="entry name" value="Mbeg1-like"/>
    <property type="match status" value="1"/>
</dbReference>
<sequence length="387" mass="43057">MANLMDYLDWRADLTFLQAPFNEVDNLILAELAFVDLHGIVPGIGEGAGVALKDAAARYFADGRDKVLESSVLVPALIPDMLEKMCTSARFGDLILSCHEEHLDEVHAEQFAAITVELPGRAAYISFRGTDDTLVGWKEDFDMALLDTVPSQLRAADYVKRAAARYKGWKLYLGGHSKGGNLAVYSAVNCGKAVQNRLVAVYNNDGPGFRKTLMSREEHRRVADRIFTILPKASVVGLLMEHEEAFVVVDSTQVGVLQHDGFSWCVRGPEFVRMHDLTGVETNDKALKEWVNSLDQEQREKFSDALFKVMSASGAETLAEMRSQGTKSAAAMLKAMVELDKDTRAALNYAIGVLFIKSGAQSLLDDWKRERRHRRKKREERKESGGE</sequence>
<reference evidence="2" key="1">
    <citation type="submission" date="2019-08" db="EMBL/GenBank/DDBJ databases">
        <authorList>
            <person name="Kucharzyk K."/>
            <person name="Murdoch R.W."/>
            <person name="Higgins S."/>
            <person name="Loffler F."/>
        </authorList>
    </citation>
    <scope>NUCLEOTIDE SEQUENCE</scope>
</reference>